<evidence type="ECO:0000256" key="3">
    <source>
        <dbReference type="ARBA" id="ARBA00022475"/>
    </source>
</evidence>
<dbReference type="GO" id="GO:0022857">
    <property type="term" value="F:transmembrane transporter activity"/>
    <property type="evidence" value="ECO:0007669"/>
    <property type="project" value="InterPro"/>
</dbReference>
<accession>A0A383TW43</accession>
<evidence type="ECO:0000256" key="7">
    <source>
        <dbReference type="RuleBase" id="RU003879"/>
    </source>
</evidence>
<keyword evidence="10" id="KW-1185">Reference proteome</keyword>
<sequence>MSGKFKDNKTGDLPQPSTAALPDIIFMLLFFFMIATSIRQSSYDEFIKIEMPKASAMNKIMKRDMIAYLYLGVPKNKSQYPQDFLLLLNDKPAQINDIRAWIGDENSKRSGQDLMEYGLITQLTIDKNAKVGYVQAIKEQLSYSQAFNVSYAGVKASPEVAE</sequence>
<comment type="subcellular location">
    <subcellularLocation>
        <location evidence="1">Cell membrane</location>
        <topology evidence="1">Single-pass membrane protein</topology>
    </subcellularLocation>
    <subcellularLocation>
        <location evidence="7">Cell membrane</location>
        <topology evidence="7">Single-pass type II membrane protein</topology>
    </subcellularLocation>
</comment>
<gene>
    <name evidence="9" type="ORF">SAMEA104719789_00245</name>
</gene>
<dbReference type="InterPro" id="IPR003400">
    <property type="entry name" value="ExbD"/>
</dbReference>
<dbReference type="GO" id="GO:0005886">
    <property type="term" value="C:plasma membrane"/>
    <property type="evidence" value="ECO:0007669"/>
    <property type="project" value="UniProtKB-SubCell"/>
</dbReference>
<evidence type="ECO:0000256" key="4">
    <source>
        <dbReference type="ARBA" id="ARBA00022692"/>
    </source>
</evidence>
<dbReference type="OrthoDB" id="9810103at2"/>
<evidence type="ECO:0000256" key="1">
    <source>
        <dbReference type="ARBA" id="ARBA00004162"/>
    </source>
</evidence>
<keyword evidence="4 7" id="KW-0812">Transmembrane</keyword>
<evidence type="ECO:0000313" key="10">
    <source>
        <dbReference type="Proteomes" id="UP000262142"/>
    </source>
</evidence>
<evidence type="ECO:0000256" key="6">
    <source>
        <dbReference type="ARBA" id="ARBA00023136"/>
    </source>
</evidence>
<protein>
    <submittedName>
        <fullName evidence="9">Biopolymer transport protein ExbD/TolR</fullName>
    </submittedName>
</protein>
<dbReference type="RefSeq" id="WP_119057197.1">
    <property type="nucleotide sequence ID" value="NZ_OX579588.1"/>
</dbReference>
<comment type="similarity">
    <text evidence="2 7">Belongs to the ExbD/TolR family.</text>
</comment>
<name>A0A383TW43_9FLAO</name>
<keyword evidence="3" id="KW-1003">Cell membrane</keyword>
<evidence type="ECO:0000256" key="2">
    <source>
        <dbReference type="ARBA" id="ARBA00005811"/>
    </source>
</evidence>
<evidence type="ECO:0000256" key="8">
    <source>
        <dbReference type="SAM" id="Phobius"/>
    </source>
</evidence>
<keyword evidence="5 8" id="KW-1133">Transmembrane helix</keyword>
<feature type="transmembrane region" description="Helical" evidence="8">
    <location>
        <begin position="20"/>
        <end position="38"/>
    </location>
</feature>
<evidence type="ECO:0000256" key="5">
    <source>
        <dbReference type="ARBA" id="ARBA00022989"/>
    </source>
</evidence>
<dbReference type="EMBL" id="UNSC01000001">
    <property type="protein sequence ID" value="SZD71151.1"/>
    <property type="molecule type" value="Genomic_DNA"/>
</dbReference>
<keyword evidence="7" id="KW-0813">Transport</keyword>
<dbReference type="Proteomes" id="UP000262142">
    <property type="component" value="Unassembled WGS sequence"/>
</dbReference>
<proteinExistence type="inferred from homology"/>
<keyword evidence="7" id="KW-0653">Protein transport</keyword>
<dbReference type="Pfam" id="PF02472">
    <property type="entry name" value="ExbD"/>
    <property type="match status" value="1"/>
</dbReference>
<organism evidence="9 10">
    <name type="scientific">Candidatus Ornithobacterium hominis</name>
    <dbReference type="NCBI Taxonomy" id="2497989"/>
    <lineage>
        <taxon>Bacteria</taxon>
        <taxon>Pseudomonadati</taxon>
        <taxon>Bacteroidota</taxon>
        <taxon>Flavobacteriia</taxon>
        <taxon>Flavobacteriales</taxon>
        <taxon>Weeksellaceae</taxon>
        <taxon>Ornithobacterium</taxon>
    </lineage>
</organism>
<keyword evidence="6 8" id="KW-0472">Membrane</keyword>
<dbReference type="GO" id="GO:0015031">
    <property type="term" value="P:protein transport"/>
    <property type="evidence" value="ECO:0007669"/>
    <property type="project" value="UniProtKB-KW"/>
</dbReference>
<dbReference type="AlphaFoldDB" id="A0A383TW43"/>
<reference evidence="9 10" key="1">
    <citation type="submission" date="2018-09" db="EMBL/GenBank/DDBJ databases">
        <authorList>
            <consortium name="Pathogen Informatics"/>
        </authorList>
    </citation>
    <scope>NUCLEOTIDE SEQUENCE [LARGE SCALE GENOMIC DNA]</scope>
    <source>
        <strain evidence="9 10">OH-22767</strain>
    </source>
</reference>
<evidence type="ECO:0000313" key="9">
    <source>
        <dbReference type="EMBL" id="SZD71151.1"/>
    </source>
</evidence>